<accession>A0A0E2BIX9</accession>
<dbReference type="PANTHER" id="PTHR12992:SF11">
    <property type="entry name" value="MITOCHONDRIAL COENZYME A DIPHOSPHATASE NUDT8"/>
    <property type="match status" value="1"/>
</dbReference>
<evidence type="ECO:0000259" key="7">
    <source>
        <dbReference type="PROSITE" id="PS51462"/>
    </source>
</evidence>
<comment type="cofactor">
    <cofactor evidence="2">
        <name>Mg(2+)</name>
        <dbReference type="ChEBI" id="CHEBI:18420"/>
    </cofactor>
</comment>
<dbReference type="InterPro" id="IPR000086">
    <property type="entry name" value="NUDIX_hydrolase_dom"/>
</dbReference>
<reference evidence="8 9" key="1">
    <citation type="submission" date="2012-10" db="EMBL/GenBank/DDBJ databases">
        <authorList>
            <person name="Harkins D.M."/>
            <person name="Durkin A.S."/>
            <person name="Brinkac L.M."/>
            <person name="Selengut J.D."/>
            <person name="Sanka R."/>
            <person name="DePew J."/>
            <person name="Purushe J."/>
            <person name="Peacock S.J."/>
            <person name="Thaipadungpanit J."/>
            <person name="Wuthiekanun V.W."/>
            <person name="Day N.P."/>
            <person name="Vinetz J.M."/>
            <person name="Sutton G.G."/>
            <person name="Nelson W.C."/>
            <person name="Fouts D.E."/>
        </authorList>
    </citation>
    <scope>NUCLEOTIDE SEQUENCE [LARGE SCALE GENOMIC DNA]</scope>
    <source>
        <strain evidence="8 9">H1</strain>
    </source>
</reference>
<evidence type="ECO:0000256" key="5">
    <source>
        <dbReference type="ARBA" id="ARBA00022842"/>
    </source>
</evidence>
<evidence type="ECO:0000256" key="2">
    <source>
        <dbReference type="ARBA" id="ARBA00001946"/>
    </source>
</evidence>
<dbReference type="GeneID" id="34313143"/>
<evidence type="ECO:0000313" key="9">
    <source>
        <dbReference type="Proteomes" id="UP000006253"/>
    </source>
</evidence>
<dbReference type="CDD" id="cd03426">
    <property type="entry name" value="NUDIX_CoAse_Nudt7"/>
    <property type="match status" value="1"/>
</dbReference>
<proteinExistence type="predicted"/>
<dbReference type="AlphaFoldDB" id="A0A0E2BIX9"/>
<keyword evidence="5" id="KW-0460">Magnesium</keyword>
<evidence type="ECO:0000256" key="6">
    <source>
        <dbReference type="ARBA" id="ARBA00023211"/>
    </source>
</evidence>
<gene>
    <name evidence="8" type="ORF">LEP1GSC081_2304</name>
</gene>
<evidence type="ECO:0000313" key="8">
    <source>
        <dbReference type="EMBL" id="EKO17276.1"/>
    </source>
</evidence>
<dbReference type="InterPro" id="IPR015797">
    <property type="entry name" value="NUDIX_hydrolase-like_dom_sf"/>
</dbReference>
<sequence length="223" mass="25544">MQLDFQSLKERLIIPQENFIGIPAPPIGQEKSRASSVILSIYEESDFSQGIILQKRNSNLKAHPGQISFPGGAYSPKDKNLLNTALREWEEEMGESSSFLEVLGEYHGIFTFTGFHISPFIARYKGSFLFNTNPEEVERFILLDLNLLESSPFYSIRIRRSGANEIEIYYFDLKEGLLWGATGRIIVNFLREHANFNRKPIFVEPNLSGPPFFDPSRKFSKKN</sequence>
<dbReference type="GO" id="GO:0010945">
    <property type="term" value="F:coenzyme A diphosphatase activity"/>
    <property type="evidence" value="ECO:0007669"/>
    <property type="project" value="InterPro"/>
</dbReference>
<dbReference type="RefSeq" id="WP_004764331.1">
    <property type="nucleotide sequence ID" value="NZ_AHMY02000011.1"/>
</dbReference>
<comment type="cofactor">
    <cofactor evidence="1">
        <name>Mn(2+)</name>
        <dbReference type="ChEBI" id="CHEBI:29035"/>
    </cofactor>
</comment>
<name>A0A0E2BIX9_9LEPT</name>
<comment type="caution">
    <text evidence="8">The sequence shown here is derived from an EMBL/GenBank/DDBJ whole genome shotgun (WGS) entry which is preliminary data.</text>
</comment>
<dbReference type="Proteomes" id="UP000006253">
    <property type="component" value="Unassembled WGS sequence"/>
</dbReference>
<evidence type="ECO:0000256" key="1">
    <source>
        <dbReference type="ARBA" id="ARBA00001936"/>
    </source>
</evidence>
<dbReference type="PANTHER" id="PTHR12992">
    <property type="entry name" value="NUDIX HYDROLASE"/>
    <property type="match status" value="1"/>
</dbReference>
<evidence type="ECO:0000256" key="4">
    <source>
        <dbReference type="ARBA" id="ARBA00022801"/>
    </source>
</evidence>
<dbReference type="EMBL" id="AHMY02000011">
    <property type="protein sequence ID" value="EKO17276.1"/>
    <property type="molecule type" value="Genomic_DNA"/>
</dbReference>
<dbReference type="SUPFAM" id="SSF55811">
    <property type="entry name" value="Nudix"/>
    <property type="match status" value="1"/>
</dbReference>
<protein>
    <submittedName>
        <fullName evidence="8">NUDIX domain protein</fullName>
    </submittedName>
</protein>
<dbReference type="Gene3D" id="3.90.79.10">
    <property type="entry name" value="Nucleoside Triphosphate Pyrophosphohydrolase"/>
    <property type="match status" value="1"/>
</dbReference>
<dbReference type="PROSITE" id="PS51462">
    <property type="entry name" value="NUDIX"/>
    <property type="match status" value="1"/>
</dbReference>
<dbReference type="GO" id="GO:0046872">
    <property type="term" value="F:metal ion binding"/>
    <property type="evidence" value="ECO:0007669"/>
    <property type="project" value="UniProtKB-KW"/>
</dbReference>
<dbReference type="Pfam" id="PF00293">
    <property type="entry name" value="NUDIX"/>
    <property type="match status" value="1"/>
</dbReference>
<dbReference type="InterPro" id="IPR045121">
    <property type="entry name" value="CoAse"/>
</dbReference>
<keyword evidence="6" id="KW-0464">Manganese</keyword>
<feature type="domain" description="Nudix hydrolase" evidence="7">
    <location>
        <begin position="30"/>
        <end position="167"/>
    </location>
</feature>
<keyword evidence="4" id="KW-0378">Hydrolase</keyword>
<keyword evidence="3" id="KW-0479">Metal-binding</keyword>
<organism evidence="8 9">
    <name type="scientific">Leptospira kirschneri str. H1</name>
    <dbReference type="NCBI Taxonomy" id="1049966"/>
    <lineage>
        <taxon>Bacteria</taxon>
        <taxon>Pseudomonadati</taxon>
        <taxon>Spirochaetota</taxon>
        <taxon>Spirochaetia</taxon>
        <taxon>Leptospirales</taxon>
        <taxon>Leptospiraceae</taxon>
        <taxon>Leptospira</taxon>
    </lineage>
</organism>
<evidence type="ECO:0000256" key="3">
    <source>
        <dbReference type="ARBA" id="ARBA00022723"/>
    </source>
</evidence>